<dbReference type="EC" id="6.1.1.9" evidence="1"/>
<evidence type="ECO:0000256" key="4">
    <source>
        <dbReference type="ARBA" id="ARBA00022840"/>
    </source>
</evidence>
<evidence type="ECO:0000256" key="7">
    <source>
        <dbReference type="ARBA" id="ARBA00029936"/>
    </source>
</evidence>
<dbReference type="Gene3D" id="3.40.50.620">
    <property type="entry name" value="HUPs"/>
    <property type="match status" value="1"/>
</dbReference>
<evidence type="ECO:0000256" key="2">
    <source>
        <dbReference type="ARBA" id="ARBA00022598"/>
    </source>
</evidence>
<comment type="caution">
    <text evidence="9">The sequence shown here is derived from an EMBL/GenBank/DDBJ whole genome shotgun (WGS) entry which is preliminary data.</text>
</comment>
<keyword evidence="3" id="KW-0547">Nucleotide-binding</keyword>
<dbReference type="PANTHER" id="PTHR11946">
    <property type="entry name" value="VALYL-TRNA SYNTHETASES"/>
    <property type="match status" value="1"/>
</dbReference>
<evidence type="ECO:0000313" key="9">
    <source>
        <dbReference type="EMBL" id="GFP33736.1"/>
    </source>
</evidence>
<dbReference type="InterPro" id="IPR014729">
    <property type="entry name" value="Rossmann-like_a/b/a_fold"/>
</dbReference>
<name>A0A6V8PRV6_9ACTN</name>
<keyword evidence="5" id="KW-0648">Protein biosynthesis</keyword>
<dbReference type="PRINTS" id="PR00986">
    <property type="entry name" value="TRNASYNTHVAL"/>
</dbReference>
<dbReference type="GO" id="GO:0004832">
    <property type="term" value="F:valine-tRNA ligase activity"/>
    <property type="evidence" value="ECO:0007669"/>
    <property type="project" value="UniProtKB-EC"/>
</dbReference>
<gene>
    <name evidence="9" type="ORF">HKBW3S42_02075</name>
</gene>
<organism evidence="9 10">
    <name type="scientific">Candidatus Hakubella thermalkaliphila</name>
    <dbReference type="NCBI Taxonomy" id="2754717"/>
    <lineage>
        <taxon>Bacteria</taxon>
        <taxon>Bacillati</taxon>
        <taxon>Actinomycetota</taxon>
        <taxon>Actinomycetota incertae sedis</taxon>
        <taxon>Candidatus Hakubellales</taxon>
        <taxon>Candidatus Hakubellaceae</taxon>
        <taxon>Candidatus Hakubella</taxon>
    </lineage>
</organism>
<dbReference type="GO" id="GO:0005524">
    <property type="term" value="F:ATP binding"/>
    <property type="evidence" value="ECO:0007669"/>
    <property type="project" value="UniProtKB-KW"/>
</dbReference>
<evidence type="ECO:0000259" key="8">
    <source>
        <dbReference type="Pfam" id="PF00133"/>
    </source>
</evidence>
<evidence type="ECO:0000256" key="5">
    <source>
        <dbReference type="ARBA" id="ARBA00022917"/>
    </source>
</evidence>
<keyword evidence="2" id="KW-0436">Ligase</keyword>
<accession>A0A6V8PRV6</accession>
<dbReference type="Proteomes" id="UP000568877">
    <property type="component" value="Unassembled WGS sequence"/>
</dbReference>
<dbReference type="AlphaFoldDB" id="A0A6V8PRV6"/>
<dbReference type="PANTHER" id="PTHR11946:SF93">
    <property type="entry name" value="VALINE--TRNA LIGASE, CHLOROPLASTIC_MITOCHONDRIAL 2"/>
    <property type="match status" value="1"/>
</dbReference>
<dbReference type="GO" id="GO:0005829">
    <property type="term" value="C:cytosol"/>
    <property type="evidence" value="ECO:0007669"/>
    <property type="project" value="TreeGrafter"/>
</dbReference>
<dbReference type="EMBL" id="BLSA01000688">
    <property type="protein sequence ID" value="GFP33736.1"/>
    <property type="molecule type" value="Genomic_DNA"/>
</dbReference>
<proteinExistence type="predicted"/>
<feature type="non-terminal residue" evidence="9">
    <location>
        <position position="85"/>
    </location>
</feature>
<keyword evidence="6 9" id="KW-0030">Aminoacyl-tRNA synthetase</keyword>
<reference evidence="9 10" key="1">
    <citation type="journal article" date="2020" name="Front. Microbiol.">
        <title>Single-cell genomics of novel Actinobacteria with the Wood-Ljungdahl pathway discovered in a serpentinizing system.</title>
        <authorList>
            <person name="Merino N."/>
            <person name="Kawai M."/>
            <person name="Boyd E.S."/>
            <person name="Colman D.R."/>
            <person name="McGlynn S.E."/>
            <person name="Nealson K.H."/>
            <person name="Kurokawa K."/>
            <person name="Hongoh Y."/>
        </authorList>
    </citation>
    <scope>NUCLEOTIDE SEQUENCE [LARGE SCALE GENOMIC DNA]</scope>
    <source>
        <strain evidence="9 10">S42</strain>
    </source>
</reference>
<keyword evidence="4" id="KW-0067">ATP-binding</keyword>
<evidence type="ECO:0000256" key="1">
    <source>
        <dbReference type="ARBA" id="ARBA00013169"/>
    </source>
</evidence>
<dbReference type="SUPFAM" id="SSF52374">
    <property type="entry name" value="Nucleotidylyl transferase"/>
    <property type="match status" value="1"/>
</dbReference>
<protein>
    <recommendedName>
        <fullName evidence="1">valine--tRNA ligase</fullName>
        <ecNumber evidence="1">6.1.1.9</ecNumber>
    </recommendedName>
    <alternativeName>
        <fullName evidence="7">Valyl-tRNA synthetase</fullName>
    </alternativeName>
</protein>
<sequence length="85" mass="9451">MDDPQVCPGCSSEELHQEDDVLDTWFSSALWPFSTLGWPDDTEDLRYFYPTDVLVTGHDIIFFWVAPGLAEEGWPCGPPTADSAG</sequence>
<evidence type="ECO:0000313" key="10">
    <source>
        <dbReference type="Proteomes" id="UP000568877"/>
    </source>
</evidence>
<dbReference type="InterPro" id="IPR002300">
    <property type="entry name" value="aa-tRNA-synth_Ia"/>
</dbReference>
<evidence type="ECO:0000256" key="6">
    <source>
        <dbReference type="ARBA" id="ARBA00023146"/>
    </source>
</evidence>
<dbReference type="Pfam" id="PF00133">
    <property type="entry name" value="tRNA-synt_1"/>
    <property type="match status" value="1"/>
</dbReference>
<feature type="domain" description="Aminoacyl-tRNA synthetase class Ia" evidence="8">
    <location>
        <begin position="10"/>
        <end position="66"/>
    </location>
</feature>
<evidence type="ECO:0000256" key="3">
    <source>
        <dbReference type="ARBA" id="ARBA00022741"/>
    </source>
</evidence>
<dbReference type="GO" id="GO:0006438">
    <property type="term" value="P:valyl-tRNA aminoacylation"/>
    <property type="evidence" value="ECO:0007669"/>
    <property type="project" value="InterPro"/>
</dbReference>
<dbReference type="InterPro" id="IPR002303">
    <property type="entry name" value="Valyl-tRNA_ligase"/>
</dbReference>